<dbReference type="AlphaFoldDB" id="A0AAW1W1Y4"/>
<dbReference type="InterPro" id="IPR013126">
    <property type="entry name" value="Hsp_70_fam"/>
</dbReference>
<comment type="caution">
    <text evidence="3">The sequence shown here is derived from an EMBL/GenBank/DDBJ whole genome shotgun (WGS) entry which is preliminary data.</text>
</comment>
<dbReference type="Pfam" id="PF00012">
    <property type="entry name" value="HSP70"/>
    <property type="match status" value="1"/>
</dbReference>
<dbReference type="GO" id="GO:0005524">
    <property type="term" value="F:ATP binding"/>
    <property type="evidence" value="ECO:0007669"/>
    <property type="project" value="UniProtKB-KW"/>
</dbReference>
<dbReference type="Gene3D" id="2.60.34.10">
    <property type="entry name" value="Substrate Binding Domain Of DNAk, Chain A, domain 1"/>
    <property type="match status" value="1"/>
</dbReference>
<organism evidence="3 4">
    <name type="scientific">Rubus argutus</name>
    <name type="common">Southern blackberry</name>
    <dbReference type="NCBI Taxonomy" id="59490"/>
    <lineage>
        <taxon>Eukaryota</taxon>
        <taxon>Viridiplantae</taxon>
        <taxon>Streptophyta</taxon>
        <taxon>Embryophyta</taxon>
        <taxon>Tracheophyta</taxon>
        <taxon>Spermatophyta</taxon>
        <taxon>Magnoliopsida</taxon>
        <taxon>eudicotyledons</taxon>
        <taxon>Gunneridae</taxon>
        <taxon>Pentapetalae</taxon>
        <taxon>rosids</taxon>
        <taxon>fabids</taxon>
        <taxon>Rosales</taxon>
        <taxon>Rosaceae</taxon>
        <taxon>Rosoideae</taxon>
        <taxon>Rosoideae incertae sedis</taxon>
        <taxon>Rubus</taxon>
    </lineage>
</organism>
<dbReference type="InterPro" id="IPR029047">
    <property type="entry name" value="HSP70_peptide-bd_sf"/>
</dbReference>
<dbReference type="InterPro" id="IPR018181">
    <property type="entry name" value="Heat_shock_70_CS"/>
</dbReference>
<accession>A0AAW1W1Y4</accession>
<dbReference type="GO" id="GO:0140662">
    <property type="term" value="F:ATP-dependent protein folding chaperone"/>
    <property type="evidence" value="ECO:0007669"/>
    <property type="project" value="InterPro"/>
</dbReference>
<name>A0AAW1W1Y4_RUBAR</name>
<reference evidence="3 4" key="1">
    <citation type="journal article" date="2023" name="G3 (Bethesda)">
        <title>A chromosome-length genome assembly and annotation of blackberry (Rubus argutus, cv. 'Hillquist').</title>
        <authorList>
            <person name="Bruna T."/>
            <person name="Aryal R."/>
            <person name="Dudchenko O."/>
            <person name="Sargent D.J."/>
            <person name="Mead D."/>
            <person name="Buti M."/>
            <person name="Cavallini A."/>
            <person name="Hytonen T."/>
            <person name="Andres J."/>
            <person name="Pham M."/>
            <person name="Weisz D."/>
            <person name="Mascagni F."/>
            <person name="Usai G."/>
            <person name="Natali L."/>
            <person name="Bassil N."/>
            <person name="Fernandez G.E."/>
            <person name="Lomsadze A."/>
            <person name="Armour M."/>
            <person name="Olukolu B."/>
            <person name="Poorten T."/>
            <person name="Britton C."/>
            <person name="Davik J."/>
            <person name="Ashrafi H."/>
            <person name="Aiden E.L."/>
            <person name="Borodovsky M."/>
            <person name="Worthington M."/>
        </authorList>
    </citation>
    <scope>NUCLEOTIDE SEQUENCE [LARGE SCALE GENOMIC DNA]</scope>
    <source>
        <strain evidence="3">PI 553951</strain>
    </source>
</reference>
<evidence type="ECO:0000256" key="1">
    <source>
        <dbReference type="ARBA" id="ARBA00022741"/>
    </source>
</evidence>
<keyword evidence="2" id="KW-0067">ATP-binding</keyword>
<gene>
    <name evidence="3" type="ORF">M0R45_037310</name>
</gene>
<dbReference type="PROSITE" id="PS00297">
    <property type="entry name" value="HSP70_1"/>
    <property type="match status" value="1"/>
</dbReference>
<proteinExistence type="predicted"/>
<protein>
    <submittedName>
        <fullName evidence="3">Uncharacterized protein</fullName>
    </submittedName>
</protein>
<dbReference type="PANTHER" id="PTHR19375">
    <property type="entry name" value="HEAT SHOCK PROTEIN 70KDA"/>
    <property type="match status" value="1"/>
</dbReference>
<evidence type="ECO:0000256" key="2">
    <source>
        <dbReference type="ARBA" id="ARBA00022840"/>
    </source>
</evidence>
<keyword evidence="1" id="KW-0547">Nucleotide-binding</keyword>
<dbReference type="SUPFAM" id="SSF100920">
    <property type="entry name" value="Heat shock protein 70kD (HSP70), peptide-binding domain"/>
    <property type="match status" value="1"/>
</dbReference>
<dbReference type="Proteomes" id="UP001457282">
    <property type="component" value="Unassembled WGS sequence"/>
</dbReference>
<dbReference type="EMBL" id="JBEDUW010000007">
    <property type="protein sequence ID" value="KAK9913496.1"/>
    <property type="molecule type" value="Genomic_DNA"/>
</dbReference>
<sequence length="142" mass="15541">MGGGGGEGHAIGIDLGTTYSNYYKMCSRGKSCARDLIRMRQSPMEQAVQAAVLKGHGDGKLQDLTLLDVTPLSLGLESVQNRYARGIHESPKNVPKFNVCFDIDASGILRVSAEDMTTGQRKEITINRDRRNLGIENVSQSW</sequence>
<evidence type="ECO:0000313" key="3">
    <source>
        <dbReference type="EMBL" id="KAK9913496.1"/>
    </source>
</evidence>
<evidence type="ECO:0000313" key="4">
    <source>
        <dbReference type="Proteomes" id="UP001457282"/>
    </source>
</evidence>
<keyword evidence="4" id="KW-1185">Reference proteome</keyword>